<protein>
    <recommendedName>
        <fullName evidence="2">HD-GYP domain-containing protein</fullName>
    </recommendedName>
</protein>
<dbReference type="PROSITE" id="PS51832">
    <property type="entry name" value="HD_GYP"/>
    <property type="match status" value="1"/>
</dbReference>
<accession>A0A918C2E0</accession>
<feature type="domain" description="HD-GYP" evidence="2">
    <location>
        <begin position="103"/>
        <end position="299"/>
    </location>
</feature>
<name>A0A918C2E0_9DEIO</name>
<dbReference type="EMBL" id="BMQL01000005">
    <property type="protein sequence ID" value="GGR02155.1"/>
    <property type="molecule type" value="Genomic_DNA"/>
</dbReference>
<dbReference type="Pfam" id="PF13487">
    <property type="entry name" value="HD_5"/>
    <property type="match status" value="1"/>
</dbReference>
<reference evidence="3" key="1">
    <citation type="journal article" date="2014" name="Int. J. Syst. Evol. Microbiol.">
        <title>Complete genome sequence of Corynebacterium casei LMG S-19264T (=DSM 44701T), isolated from a smear-ripened cheese.</title>
        <authorList>
            <consortium name="US DOE Joint Genome Institute (JGI-PGF)"/>
            <person name="Walter F."/>
            <person name="Albersmeier A."/>
            <person name="Kalinowski J."/>
            <person name="Ruckert C."/>
        </authorList>
    </citation>
    <scope>NUCLEOTIDE SEQUENCE</scope>
    <source>
        <strain evidence="3">JCM 31311</strain>
    </source>
</reference>
<dbReference type="InterPro" id="IPR037522">
    <property type="entry name" value="HD_GYP_dom"/>
</dbReference>
<dbReference type="SUPFAM" id="SSF109604">
    <property type="entry name" value="HD-domain/PDEase-like"/>
    <property type="match status" value="1"/>
</dbReference>
<organism evidence="3 4">
    <name type="scientific">Deinococcus ruber</name>
    <dbReference type="NCBI Taxonomy" id="1848197"/>
    <lineage>
        <taxon>Bacteria</taxon>
        <taxon>Thermotogati</taxon>
        <taxon>Deinococcota</taxon>
        <taxon>Deinococci</taxon>
        <taxon>Deinococcales</taxon>
        <taxon>Deinococcaceae</taxon>
        <taxon>Deinococcus</taxon>
    </lineage>
</organism>
<evidence type="ECO:0000313" key="3">
    <source>
        <dbReference type="EMBL" id="GGR02155.1"/>
    </source>
</evidence>
<dbReference type="PANTHER" id="PTHR45228">
    <property type="entry name" value="CYCLIC DI-GMP PHOSPHODIESTERASE TM_0186-RELATED"/>
    <property type="match status" value="1"/>
</dbReference>
<gene>
    <name evidence="3" type="ORF">GCM10008957_13840</name>
</gene>
<dbReference type="Proteomes" id="UP000603865">
    <property type="component" value="Unassembled WGS sequence"/>
</dbReference>
<dbReference type="CDD" id="cd00077">
    <property type="entry name" value="HDc"/>
    <property type="match status" value="1"/>
</dbReference>
<reference evidence="3" key="2">
    <citation type="submission" date="2020-09" db="EMBL/GenBank/DDBJ databases">
        <authorList>
            <person name="Sun Q."/>
            <person name="Ohkuma M."/>
        </authorList>
    </citation>
    <scope>NUCLEOTIDE SEQUENCE</scope>
    <source>
        <strain evidence="3">JCM 31311</strain>
    </source>
</reference>
<feature type="compositionally biased region" description="Basic and acidic residues" evidence="1">
    <location>
        <begin position="1"/>
        <end position="16"/>
    </location>
</feature>
<evidence type="ECO:0000313" key="4">
    <source>
        <dbReference type="Proteomes" id="UP000603865"/>
    </source>
</evidence>
<dbReference type="SMART" id="SM00471">
    <property type="entry name" value="HDc"/>
    <property type="match status" value="1"/>
</dbReference>
<comment type="caution">
    <text evidence="3">The sequence shown here is derived from an EMBL/GenBank/DDBJ whole genome shotgun (WGS) entry which is preliminary data.</text>
</comment>
<feature type="region of interest" description="Disordered" evidence="1">
    <location>
        <begin position="1"/>
        <end position="23"/>
    </location>
</feature>
<dbReference type="InterPro" id="IPR052020">
    <property type="entry name" value="Cyclic_di-GMP/3'3'-cGAMP_PDE"/>
</dbReference>
<dbReference type="PANTHER" id="PTHR45228:SF8">
    <property type="entry name" value="TWO-COMPONENT RESPONSE REGULATOR-RELATED"/>
    <property type="match status" value="1"/>
</dbReference>
<evidence type="ECO:0000256" key="1">
    <source>
        <dbReference type="SAM" id="MobiDB-lite"/>
    </source>
</evidence>
<proteinExistence type="predicted"/>
<dbReference type="Gene3D" id="1.10.3210.10">
    <property type="entry name" value="Hypothetical protein af1432"/>
    <property type="match status" value="1"/>
</dbReference>
<dbReference type="InterPro" id="IPR003607">
    <property type="entry name" value="HD/PDEase_dom"/>
</dbReference>
<sequence>MEAHARLDQLEREQRMSPEGAEQPHAELAAVHWELSMLYQFLERYELALRHHQAFYLHDVARRNEHAQARVSRLNREQRRQAGELTRQSHLLEQTVADYTAQLEATQVEMTELLASAAEFRDAPLGPHARWVGDASACVALGLGVSDEDARALNLAARLHDIGKLAIPDSILLKEGKLSPAEWVVMRTHTVLGERLLIRSTSPLLRLAAEVALSHHEHWDGSGYPRGLSGEAIPLVGRIVSVVDSFDALVSERPYKPAWTPEHALHYLRRAAGRQFDPQVVESFGRLFEQGDLPSREEP</sequence>
<evidence type="ECO:0000259" key="2">
    <source>
        <dbReference type="PROSITE" id="PS51832"/>
    </source>
</evidence>
<dbReference type="AlphaFoldDB" id="A0A918C2E0"/>
<keyword evidence="4" id="KW-1185">Reference proteome</keyword>